<evidence type="ECO:0000313" key="3">
    <source>
        <dbReference type="EMBL" id="CAI5450964.1"/>
    </source>
</evidence>
<sequence length="569" mass="65115">MSGLTIICPNARRVQVKTTPMMLIRQVLEDACLKSGFEVGKHQLQTQNKKPVDLSLPFRLSGISNNATLEMIEKVGNSSGNSGIVELAIQIPSGARHQKKVRSSQTLFEVLQEFSTEFGENLAAENDNNVPCIVYMNKRYCGKHELVSNSLESLGVSNGKCLVRYSRAELSAEEIKQIREKHEHEEQQKQLAANKFQKLKAENEERARIEKQRQEAFEKEKEEREKRENEQKQSYLPVEDNRMEIEEVPSGNNRDILGEIPQQRDNDWSFDGHVFGQRNQTNTMRLEELNQLLERVNSQSSNDDSRIDAMVNALADGGRISLNEMRQRAEIQNIEQQQPEIFAEPCDRKPVLFRKIAPKTDNVEAMEISDEFFEVKVEDVKAMQRDLRKTVKEQTQSGFMSKTFLSNKNRSLKLAAYKHCVIRIQIGEDILQLCFKSAEKSKNLETYLKTIILNKQVNLKLFFTNQKVVLDEMKNFVDLEIAPKANLVARLGIDNVSAQQLISQEISRVSSEEADEISKIWLSSNTQFVPFNTIVEQERNNKRESTTIRPGSSPPAKAALPKWMNQGRK</sequence>
<dbReference type="OrthoDB" id="440781at2759"/>
<dbReference type="GO" id="GO:0042593">
    <property type="term" value="P:glucose homeostasis"/>
    <property type="evidence" value="ECO:0007669"/>
    <property type="project" value="TreeGrafter"/>
</dbReference>
<dbReference type="GO" id="GO:0006886">
    <property type="term" value="P:intracellular protein transport"/>
    <property type="evidence" value="ECO:0007669"/>
    <property type="project" value="TreeGrafter"/>
</dbReference>
<dbReference type="CDD" id="cd16105">
    <property type="entry name" value="Ubl_ASPSCR1_like"/>
    <property type="match status" value="1"/>
</dbReference>
<evidence type="ECO:0000259" key="2">
    <source>
        <dbReference type="Pfam" id="PF11470"/>
    </source>
</evidence>
<dbReference type="GO" id="GO:0012506">
    <property type="term" value="C:vesicle membrane"/>
    <property type="evidence" value="ECO:0007669"/>
    <property type="project" value="TreeGrafter"/>
</dbReference>
<gene>
    <name evidence="3" type="ORF">CAMP_LOCUS13601</name>
</gene>
<feature type="region of interest" description="Disordered" evidence="1">
    <location>
        <begin position="215"/>
        <end position="237"/>
    </location>
</feature>
<dbReference type="CDD" id="cd17075">
    <property type="entry name" value="UBX1_UBXN9"/>
    <property type="match status" value="1"/>
</dbReference>
<dbReference type="GO" id="GO:0005634">
    <property type="term" value="C:nucleus"/>
    <property type="evidence" value="ECO:0007669"/>
    <property type="project" value="TreeGrafter"/>
</dbReference>
<feature type="region of interest" description="Disordered" evidence="1">
    <location>
        <begin position="539"/>
        <end position="569"/>
    </location>
</feature>
<organism evidence="3 4">
    <name type="scientific">Caenorhabditis angaria</name>
    <dbReference type="NCBI Taxonomy" id="860376"/>
    <lineage>
        <taxon>Eukaryota</taxon>
        <taxon>Metazoa</taxon>
        <taxon>Ecdysozoa</taxon>
        <taxon>Nematoda</taxon>
        <taxon>Chromadorea</taxon>
        <taxon>Rhabditida</taxon>
        <taxon>Rhabditina</taxon>
        <taxon>Rhabditomorpha</taxon>
        <taxon>Rhabditoidea</taxon>
        <taxon>Rhabditidae</taxon>
        <taxon>Peloderinae</taxon>
        <taxon>Caenorhabditis</taxon>
    </lineage>
</organism>
<dbReference type="SUPFAM" id="SSF54236">
    <property type="entry name" value="Ubiquitin-like"/>
    <property type="match status" value="1"/>
</dbReference>
<name>A0A9P1ITV0_9PELO</name>
<keyword evidence="4" id="KW-1185">Reference proteome</keyword>
<dbReference type="InterPro" id="IPR021569">
    <property type="entry name" value="TUG-UBL1"/>
</dbReference>
<dbReference type="Pfam" id="PF11470">
    <property type="entry name" value="TUG-UBL1"/>
    <property type="match status" value="1"/>
</dbReference>
<dbReference type="Proteomes" id="UP001152747">
    <property type="component" value="Unassembled WGS sequence"/>
</dbReference>
<dbReference type="AlphaFoldDB" id="A0A9P1ITV0"/>
<accession>A0A9P1ITV0</accession>
<dbReference type="GO" id="GO:0005737">
    <property type="term" value="C:cytoplasm"/>
    <property type="evidence" value="ECO:0007669"/>
    <property type="project" value="TreeGrafter"/>
</dbReference>
<dbReference type="EMBL" id="CANHGI010000005">
    <property type="protein sequence ID" value="CAI5450964.1"/>
    <property type="molecule type" value="Genomic_DNA"/>
</dbReference>
<dbReference type="PANTHER" id="PTHR46467:SF1">
    <property type="entry name" value="TETHER CONTAINING UBX DOMAIN FOR GLUT4"/>
    <property type="match status" value="1"/>
</dbReference>
<proteinExistence type="predicted"/>
<feature type="compositionally biased region" description="Basic and acidic residues" evidence="1">
    <location>
        <begin position="215"/>
        <end position="231"/>
    </location>
</feature>
<evidence type="ECO:0000256" key="1">
    <source>
        <dbReference type="SAM" id="MobiDB-lite"/>
    </source>
</evidence>
<dbReference type="InterPro" id="IPR029071">
    <property type="entry name" value="Ubiquitin-like_domsf"/>
</dbReference>
<dbReference type="PANTHER" id="PTHR46467">
    <property type="entry name" value="TETHER CONTAINING UBX DOMAIN FOR GLUT4"/>
    <property type="match status" value="1"/>
</dbReference>
<evidence type="ECO:0000313" key="4">
    <source>
        <dbReference type="Proteomes" id="UP001152747"/>
    </source>
</evidence>
<comment type="caution">
    <text evidence="3">The sequence shown here is derived from an EMBL/GenBank/DDBJ whole genome shotgun (WGS) entry which is preliminary data.</text>
</comment>
<dbReference type="Gene3D" id="3.10.20.90">
    <property type="entry name" value="Phosphatidylinositol 3-kinase Catalytic Subunit, Chain A, domain 1"/>
    <property type="match status" value="1"/>
</dbReference>
<dbReference type="InterPro" id="IPR059238">
    <property type="entry name" value="UBX1_UBXN9"/>
</dbReference>
<protein>
    <recommendedName>
        <fullName evidence="2">TUG ubiquitin-like domain-containing protein</fullName>
    </recommendedName>
</protein>
<feature type="domain" description="TUG ubiquitin-like" evidence="2">
    <location>
        <begin position="7"/>
        <end position="71"/>
    </location>
</feature>
<reference evidence="3" key="1">
    <citation type="submission" date="2022-11" db="EMBL/GenBank/DDBJ databases">
        <authorList>
            <person name="Kikuchi T."/>
        </authorList>
    </citation>
    <scope>NUCLEOTIDE SEQUENCE</scope>
    <source>
        <strain evidence="3">PS1010</strain>
    </source>
</reference>